<dbReference type="SUPFAM" id="SSF53850">
    <property type="entry name" value="Periplasmic binding protein-like II"/>
    <property type="match status" value="1"/>
</dbReference>
<comment type="caution">
    <text evidence="2">The sequence shown here is derived from an EMBL/GenBank/DDBJ whole genome shotgun (WGS) entry which is preliminary data.</text>
</comment>
<evidence type="ECO:0000259" key="1">
    <source>
        <dbReference type="PROSITE" id="PS50234"/>
    </source>
</evidence>
<dbReference type="Pfam" id="PF13531">
    <property type="entry name" value="SBP_bac_11"/>
    <property type="match status" value="1"/>
</dbReference>
<protein>
    <submittedName>
        <fullName evidence="2">von Willebrand factor type A domain-containing protein</fullName>
    </submittedName>
</protein>
<sequence length="556" mass="58273">MRPHRHARAPRRRLLHFLLPVVVALLAVGAVVAGTLTNAAHTCGGELPLRVTVTPAIDQIVQQTADAFERDRASVNGVCIKVTVVSEQAADVVAELPTKPIDPPALWIPDSSLWASTAGQKDSGVPGVTPKVAVHGSLASSPLVVVGGRDEVAKLDWPQSSVSWQRLVDPGVPVDIADPLTNTEGIATLGLAEGMAPAQDGAPPPQLIAALLRLRDSTQQSIDACYQLMAKNPATAPLFTATEQSVIAHNSSSAVPATALYPSEGSVLFDYPVVRVTSGTEVSGTAAAADEFERRLRSDETAKWLSDAGFREPGGRAAWPMQQGVRIDTPNRLPSPTTAQVATVLRAWDVIHLDGRTLAVIDTSGSMNDPMPDGQKRVEVARDGALAGMALMPDSTSVGLWTFSDQWHELVPLGPLGGKSAGASQRQALQQAAASLPSLVGGSTALYDTVLQAYQALRDGFDASKVNSLVLITDGRNEINGGTDLDTMLARLHAEVDATKPVQIIGIGLGPDADIGVLQQLAGATGGKAYQALNGADFRSVLFDALSRRPCVTSNC</sequence>
<accession>A0A3E0GWX0</accession>
<dbReference type="InterPro" id="IPR036465">
    <property type="entry name" value="vWFA_dom_sf"/>
</dbReference>
<dbReference type="EMBL" id="QUNO01000021">
    <property type="protein sequence ID" value="REH32624.1"/>
    <property type="molecule type" value="Genomic_DNA"/>
</dbReference>
<dbReference type="Gene3D" id="3.40.50.410">
    <property type="entry name" value="von Willebrand factor, type A domain"/>
    <property type="match status" value="1"/>
</dbReference>
<dbReference type="AlphaFoldDB" id="A0A3E0GWX0"/>
<dbReference type="Pfam" id="PF13519">
    <property type="entry name" value="VWA_2"/>
    <property type="match status" value="1"/>
</dbReference>
<dbReference type="PROSITE" id="PS50234">
    <property type="entry name" value="VWFA"/>
    <property type="match status" value="1"/>
</dbReference>
<gene>
    <name evidence="2" type="ORF">BCF44_121173</name>
</gene>
<reference evidence="2 3" key="1">
    <citation type="submission" date="2018-08" db="EMBL/GenBank/DDBJ databases">
        <title>Genomic Encyclopedia of Archaeal and Bacterial Type Strains, Phase II (KMG-II): from individual species to whole genera.</title>
        <authorList>
            <person name="Goeker M."/>
        </authorList>
    </citation>
    <scope>NUCLEOTIDE SEQUENCE [LARGE SCALE GENOMIC DNA]</scope>
    <source>
        <strain evidence="2 3">DSM 45791</strain>
    </source>
</reference>
<dbReference type="InterPro" id="IPR002035">
    <property type="entry name" value="VWF_A"/>
</dbReference>
<dbReference type="OrthoDB" id="5621159at2"/>
<dbReference type="Proteomes" id="UP000256269">
    <property type="component" value="Unassembled WGS sequence"/>
</dbReference>
<feature type="domain" description="VWFA" evidence="1">
    <location>
        <begin position="356"/>
        <end position="546"/>
    </location>
</feature>
<evidence type="ECO:0000313" key="2">
    <source>
        <dbReference type="EMBL" id="REH32624.1"/>
    </source>
</evidence>
<evidence type="ECO:0000313" key="3">
    <source>
        <dbReference type="Proteomes" id="UP000256269"/>
    </source>
</evidence>
<dbReference type="SMART" id="SM00327">
    <property type="entry name" value="VWA"/>
    <property type="match status" value="1"/>
</dbReference>
<organism evidence="2 3">
    <name type="scientific">Kutzneria buriramensis</name>
    <dbReference type="NCBI Taxonomy" id="1045776"/>
    <lineage>
        <taxon>Bacteria</taxon>
        <taxon>Bacillati</taxon>
        <taxon>Actinomycetota</taxon>
        <taxon>Actinomycetes</taxon>
        <taxon>Pseudonocardiales</taxon>
        <taxon>Pseudonocardiaceae</taxon>
        <taxon>Kutzneria</taxon>
    </lineage>
</organism>
<dbReference type="SUPFAM" id="SSF53300">
    <property type="entry name" value="vWA-like"/>
    <property type="match status" value="1"/>
</dbReference>
<keyword evidence="3" id="KW-1185">Reference proteome</keyword>
<proteinExistence type="predicted"/>
<name>A0A3E0GWX0_9PSEU</name>
<dbReference type="RefSeq" id="WP_116180735.1">
    <property type="nucleotide sequence ID" value="NZ_CP144375.1"/>
</dbReference>